<proteinExistence type="predicted"/>
<organism evidence="1">
    <name type="scientific">uncultured bacterium 92</name>
    <dbReference type="NCBI Taxonomy" id="698394"/>
    <lineage>
        <taxon>Bacteria</taxon>
        <taxon>environmental samples</taxon>
    </lineage>
</organism>
<name>E3T6C0_9BACT</name>
<dbReference type="AlphaFoldDB" id="E3T6C0"/>
<sequence>MVVRVTVNEPLPVRPVAEVRLNQFDDSLADHEHPAVVVTVTVDGPEVDGTSSAVGTIA</sequence>
<evidence type="ECO:0000313" key="1">
    <source>
        <dbReference type="EMBL" id="ADC35864.1"/>
    </source>
</evidence>
<protein>
    <submittedName>
        <fullName evidence="1">Uncharacterized protein</fullName>
    </submittedName>
</protein>
<reference evidence="1" key="1">
    <citation type="submission" date="2009-12" db="EMBL/GenBank/DDBJ databases">
        <authorList>
            <person name="Kielak A."/>
            <person name="van Veen J.A."/>
            <person name="Kowalchuk G.A."/>
        </authorList>
    </citation>
    <scope>NUCLEOTIDE SEQUENCE</scope>
</reference>
<reference evidence="1" key="2">
    <citation type="journal article" date="2010" name="Appl. Environ. Microbiol.">
        <title>Comparative analysis of acidobacterial genomic fragments from terrestrial and aquatic metagenomic libraries, with emphasis on acidobacteria subdivision 6.</title>
        <authorList>
            <person name="Kielak A.M."/>
            <person name="van Veen J.A."/>
            <person name="Kowalchuk G.A."/>
        </authorList>
    </citation>
    <scope>NUCLEOTIDE SEQUENCE</scope>
</reference>
<dbReference type="EMBL" id="GU260702">
    <property type="protein sequence ID" value="ADC35864.1"/>
    <property type="molecule type" value="Genomic_DNA"/>
</dbReference>
<accession>E3T6C0</accession>